<dbReference type="PROSITE" id="PS50088">
    <property type="entry name" value="ANK_REPEAT"/>
    <property type="match status" value="3"/>
</dbReference>
<evidence type="ECO:0000256" key="4">
    <source>
        <dbReference type="ARBA" id="ARBA00022483"/>
    </source>
</evidence>
<evidence type="ECO:0000256" key="10">
    <source>
        <dbReference type="ARBA" id="ARBA00023015"/>
    </source>
</evidence>
<evidence type="ECO:0000256" key="6">
    <source>
        <dbReference type="ARBA" id="ARBA00022537"/>
    </source>
</evidence>
<feature type="region of interest" description="Disordered" evidence="17">
    <location>
        <begin position="268"/>
        <end position="289"/>
    </location>
</feature>
<keyword evidence="10" id="KW-0805">Transcription regulation</keyword>
<dbReference type="Proteomes" id="UP001497382">
    <property type="component" value="Unassembled WGS sequence"/>
</dbReference>
<keyword evidence="8" id="KW-0528">Neurotoxin</keyword>
<evidence type="ECO:0000256" key="8">
    <source>
        <dbReference type="ARBA" id="ARBA00022699"/>
    </source>
</evidence>
<proteinExistence type="predicted"/>
<organism evidence="18 19">
    <name type="scientific">Larinioides sclopetarius</name>
    <dbReference type="NCBI Taxonomy" id="280406"/>
    <lineage>
        <taxon>Eukaryota</taxon>
        <taxon>Metazoa</taxon>
        <taxon>Ecdysozoa</taxon>
        <taxon>Arthropoda</taxon>
        <taxon>Chelicerata</taxon>
        <taxon>Arachnida</taxon>
        <taxon>Araneae</taxon>
        <taxon>Araneomorphae</taxon>
        <taxon>Entelegynae</taxon>
        <taxon>Araneoidea</taxon>
        <taxon>Araneidae</taxon>
        <taxon>Larinioides</taxon>
    </lineage>
</organism>
<evidence type="ECO:0000256" key="2">
    <source>
        <dbReference type="ARBA" id="ARBA00004175"/>
    </source>
</evidence>
<sequence length="513" mass="55311">MTDMSLVDLGKRLLESAKLGETEEVRMLMTNGAPFTTDWLGTSPLHMAAHYGHVETAEVLLRGGISRDARTKVDRTPLHMACQEGHLELVKLLLSHGAEIDARDMLRMTPLHWAVEHNNHYVVQLLLKNGADPNAVSKFDKTPLDIAEDNKHTHIIELLTKHLEDSSHKKQYAQPKTKIIQISQSSGVNSVSQASNTSVPLFIKSDSLPATTIHRTLPQSVSVASPLLTVNSSAKSPSGVSSSVTKATSSKPVFIRANLANFQKSTAASTSARVTSSSDSEEGEGNDPGCTNVLATLAALAEATAPNSSISTADAMQLLEMNGITMLPTDNSTIVASALEGGQTVSLTEAGKLALTWVKEHPNLNNSASDVSSTTNEKNGNSITSSQNATTSQKVITIVADQARIPSIISSPQTPIVVLSSPSVSTNESNPPAKRIKLSSRKEVSKDLENGNSANLQVSSSSEEEEKLRLKEELAKTKREAELYRVQLLQKMNEAEEYKKQLQKMRILPSVTE</sequence>
<protein>
    <recommendedName>
        <fullName evidence="20">GA-binding protein subunit beta-1</fullName>
    </recommendedName>
</protein>
<comment type="subcellular location">
    <subcellularLocation>
        <location evidence="1">Nucleus</location>
    </subcellularLocation>
    <subcellularLocation>
        <location evidence="3">Secreted</location>
    </subcellularLocation>
    <subcellularLocation>
        <location evidence="2">Target cell membrane</location>
    </subcellularLocation>
</comment>
<keyword evidence="19" id="KW-1185">Reference proteome</keyword>
<evidence type="ECO:0000313" key="18">
    <source>
        <dbReference type="EMBL" id="CAL1276580.1"/>
    </source>
</evidence>
<dbReference type="GO" id="GO:0005576">
    <property type="term" value="C:extracellular region"/>
    <property type="evidence" value="ECO:0007669"/>
    <property type="project" value="UniProtKB-SubCell"/>
</dbReference>
<feature type="compositionally biased region" description="Basic and acidic residues" evidence="17">
    <location>
        <begin position="440"/>
        <end position="449"/>
    </location>
</feature>
<dbReference type="EMBL" id="CAXIEN010000095">
    <property type="protein sequence ID" value="CAL1276580.1"/>
    <property type="molecule type" value="Genomic_DNA"/>
</dbReference>
<evidence type="ECO:0000256" key="1">
    <source>
        <dbReference type="ARBA" id="ARBA00004123"/>
    </source>
</evidence>
<comment type="caution">
    <text evidence="18">The sequence shown here is derived from an EMBL/GenBank/DDBJ whole genome shotgun (WGS) entry which is preliminary data.</text>
</comment>
<feature type="region of interest" description="Disordered" evidence="17">
    <location>
        <begin position="440"/>
        <end position="466"/>
    </location>
</feature>
<dbReference type="InterPro" id="IPR036770">
    <property type="entry name" value="Ankyrin_rpt-contain_sf"/>
</dbReference>
<feature type="repeat" description="ANK" evidence="16">
    <location>
        <begin position="40"/>
        <end position="72"/>
    </location>
</feature>
<dbReference type="InterPro" id="IPR002110">
    <property type="entry name" value="Ankyrin_rpt"/>
</dbReference>
<keyword evidence="6" id="KW-0472">Membrane</keyword>
<feature type="region of interest" description="Disordered" evidence="17">
    <location>
        <begin position="363"/>
        <end position="390"/>
    </location>
</feature>
<feature type="compositionally biased region" description="Low complexity" evidence="17">
    <location>
        <begin position="268"/>
        <end position="278"/>
    </location>
</feature>
<dbReference type="GO" id="GO:0005634">
    <property type="term" value="C:nucleus"/>
    <property type="evidence" value="ECO:0007669"/>
    <property type="project" value="UniProtKB-SubCell"/>
</dbReference>
<evidence type="ECO:0000256" key="12">
    <source>
        <dbReference type="ARBA" id="ARBA00023043"/>
    </source>
</evidence>
<dbReference type="SMART" id="SM00248">
    <property type="entry name" value="ANK"/>
    <property type="match status" value="4"/>
</dbReference>
<feature type="repeat" description="ANK" evidence="16">
    <location>
        <begin position="73"/>
        <end position="105"/>
    </location>
</feature>
<keyword evidence="11" id="KW-0638">Presynaptic neurotoxin</keyword>
<keyword evidence="14" id="KW-0539">Nucleus</keyword>
<evidence type="ECO:0000256" key="3">
    <source>
        <dbReference type="ARBA" id="ARBA00004613"/>
    </source>
</evidence>
<evidence type="ECO:0008006" key="20">
    <source>
        <dbReference type="Google" id="ProtNLM"/>
    </source>
</evidence>
<dbReference type="PROSITE" id="PS50297">
    <property type="entry name" value="ANK_REP_REGION"/>
    <property type="match status" value="3"/>
</dbReference>
<keyword evidence="5" id="KW-0964">Secreted</keyword>
<evidence type="ECO:0000313" key="19">
    <source>
        <dbReference type="Proteomes" id="UP001497382"/>
    </source>
</evidence>
<dbReference type="GO" id="GO:0000976">
    <property type="term" value="F:transcription cis-regulatory region binding"/>
    <property type="evidence" value="ECO:0007669"/>
    <property type="project" value="TreeGrafter"/>
</dbReference>
<evidence type="ECO:0000256" key="9">
    <source>
        <dbReference type="ARBA" id="ARBA00022737"/>
    </source>
</evidence>
<evidence type="ECO:0000256" key="17">
    <source>
        <dbReference type="SAM" id="MobiDB-lite"/>
    </source>
</evidence>
<keyword evidence="6" id="KW-1052">Target cell membrane</keyword>
<evidence type="ECO:0000256" key="7">
    <source>
        <dbReference type="ARBA" id="ARBA00022656"/>
    </source>
</evidence>
<dbReference type="GO" id="GO:0090729">
    <property type="term" value="F:toxin activity"/>
    <property type="evidence" value="ECO:0007669"/>
    <property type="project" value="UniProtKB-KW"/>
</dbReference>
<evidence type="ECO:0000256" key="5">
    <source>
        <dbReference type="ARBA" id="ARBA00022525"/>
    </source>
</evidence>
<reference evidence="18 19" key="1">
    <citation type="submission" date="2024-04" db="EMBL/GenBank/DDBJ databases">
        <authorList>
            <person name="Rising A."/>
            <person name="Reimegard J."/>
            <person name="Sonavane S."/>
            <person name="Akerstrom W."/>
            <person name="Nylinder S."/>
            <person name="Hedman E."/>
            <person name="Kallberg Y."/>
        </authorList>
    </citation>
    <scope>NUCLEOTIDE SEQUENCE [LARGE SCALE GENOMIC DNA]</scope>
</reference>
<name>A0AAV1ZXT3_9ARAC</name>
<keyword evidence="4" id="KW-0268">Exocytosis</keyword>
<gene>
    <name evidence="18" type="ORF">LARSCL_LOCUS8742</name>
</gene>
<evidence type="ECO:0000256" key="15">
    <source>
        <dbReference type="ARBA" id="ARBA00023298"/>
    </source>
</evidence>
<evidence type="ECO:0000256" key="16">
    <source>
        <dbReference type="PROSITE-ProRule" id="PRU00023"/>
    </source>
</evidence>
<keyword evidence="13" id="KW-0804">Transcription</keyword>
<keyword evidence="15" id="KW-1053">Target membrane</keyword>
<dbReference type="PANTHER" id="PTHR24193:SF128">
    <property type="entry name" value="GA-BINDING PROTEIN SUBUNIT BETA-1"/>
    <property type="match status" value="1"/>
</dbReference>
<dbReference type="GO" id="GO:0045944">
    <property type="term" value="P:positive regulation of transcription by RNA polymerase II"/>
    <property type="evidence" value="ECO:0007669"/>
    <property type="project" value="TreeGrafter"/>
</dbReference>
<dbReference type="GO" id="GO:0006887">
    <property type="term" value="P:exocytosis"/>
    <property type="evidence" value="ECO:0007669"/>
    <property type="project" value="UniProtKB-KW"/>
</dbReference>
<keyword evidence="12 16" id="KW-0040">ANK repeat</keyword>
<evidence type="ECO:0000256" key="14">
    <source>
        <dbReference type="ARBA" id="ARBA00023242"/>
    </source>
</evidence>
<accession>A0AAV1ZXT3</accession>
<dbReference type="PANTHER" id="PTHR24193">
    <property type="entry name" value="ANKYRIN REPEAT PROTEIN"/>
    <property type="match status" value="1"/>
</dbReference>
<keyword evidence="9" id="KW-0677">Repeat</keyword>
<dbReference type="AlphaFoldDB" id="A0AAV1ZXT3"/>
<dbReference type="GO" id="GO:0044218">
    <property type="term" value="C:other organism cell membrane"/>
    <property type="evidence" value="ECO:0007669"/>
    <property type="project" value="UniProtKB-KW"/>
</dbReference>
<dbReference type="PRINTS" id="PR01415">
    <property type="entry name" value="ANKYRIN"/>
</dbReference>
<dbReference type="Pfam" id="PF00023">
    <property type="entry name" value="Ank"/>
    <property type="match status" value="1"/>
</dbReference>
<dbReference type="FunFam" id="1.25.40.20:FF:000025">
    <property type="entry name" value="GA-binding protein subunit beta-1 isoform X1"/>
    <property type="match status" value="1"/>
</dbReference>
<evidence type="ECO:0000256" key="13">
    <source>
        <dbReference type="ARBA" id="ARBA00023163"/>
    </source>
</evidence>
<dbReference type="GO" id="GO:0044231">
    <property type="term" value="C:host cell presynaptic membrane"/>
    <property type="evidence" value="ECO:0007669"/>
    <property type="project" value="UniProtKB-KW"/>
</dbReference>
<dbReference type="SUPFAM" id="SSF48403">
    <property type="entry name" value="Ankyrin repeat"/>
    <property type="match status" value="1"/>
</dbReference>
<dbReference type="Pfam" id="PF12796">
    <property type="entry name" value="Ank_2"/>
    <property type="match status" value="1"/>
</dbReference>
<evidence type="ECO:0000256" key="11">
    <source>
        <dbReference type="ARBA" id="ARBA00023028"/>
    </source>
</evidence>
<dbReference type="Gene3D" id="1.25.40.20">
    <property type="entry name" value="Ankyrin repeat-containing domain"/>
    <property type="match status" value="1"/>
</dbReference>
<keyword evidence="7" id="KW-0800">Toxin</keyword>
<dbReference type="InterPro" id="IPR050663">
    <property type="entry name" value="Ankyrin-SOCS_Box"/>
</dbReference>
<feature type="repeat" description="ANK" evidence="16">
    <location>
        <begin position="106"/>
        <end position="138"/>
    </location>
</feature>